<evidence type="ECO:0000256" key="1">
    <source>
        <dbReference type="SAM" id="Phobius"/>
    </source>
</evidence>
<keyword evidence="3" id="KW-1185">Reference proteome</keyword>
<evidence type="ECO:0008006" key="4">
    <source>
        <dbReference type="Google" id="ProtNLM"/>
    </source>
</evidence>
<protein>
    <recommendedName>
        <fullName evidence="4">Hemophilus-specific protein</fullName>
    </recommendedName>
</protein>
<keyword evidence="1" id="KW-1133">Transmembrane helix</keyword>
<keyword evidence="1" id="KW-0472">Membrane</keyword>
<feature type="transmembrane region" description="Helical" evidence="1">
    <location>
        <begin position="12"/>
        <end position="31"/>
    </location>
</feature>
<keyword evidence="1" id="KW-0812">Transmembrane</keyword>
<feature type="transmembrane region" description="Helical" evidence="1">
    <location>
        <begin position="82"/>
        <end position="102"/>
    </location>
</feature>
<sequence length="103" mass="11948">MTKQKLLQGGKFLLMIAALLLLSFLLLALGMHAFPGTQIKAFFEHYQSVFLVWRICLYGVVLFLMLKIASKSEFWKQRTKRPMVLFVVFIAVSELSVLISHWR</sequence>
<name>A0AAX3XFP0_9PAST</name>
<organism evidence="2 3">
    <name type="scientific">Gallibacterium anatis</name>
    <dbReference type="NCBI Taxonomy" id="750"/>
    <lineage>
        <taxon>Bacteria</taxon>
        <taxon>Pseudomonadati</taxon>
        <taxon>Pseudomonadota</taxon>
        <taxon>Gammaproteobacteria</taxon>
        <taxon>Pasteurellales</taxon>
        <taxon>Pasteurellaceae</taxon>
        <taxon>Gallibacterium</taxon>
    </lineage>
</organism>
<evidence type="ECO:0000313" key="3">
    <source>
        <dbReference type="Proteomes" id="UP001226750"/>
    </source>
</evidence>
<dbReference type="EMBL" id="CP126975">
    <property type="protein sequence ID" value="WIM80200.1"/>
    <property type="molecule type" value="Genomic_DNA"/>
</dbReference>
<reference evidence="2 3" key="1">
    <citation type="submission" date="2023-06" db="EMBL/GenBank/DDBJ databases">
        <title>Complete Genome Sequence of Gallibacterium anatis Strain BJF12, Isolated from a chicken with diarrhea.</title>
        <authorList>
            <person name="Guo F."/>
            <person name="Bu W."/>
            <person name="Xu F."/>
            <person name="Wen T."/>
        </authorList>
    </citation>
    <scope>NUCLEOTIDE SEQUENCE [LARGE SCALE GENOMIC DNA]</scope>
    <source>
        <strain evidence="2 3">BJF12</strain>
    </source>
</reference>
<accession>A0AAX3XFP0</accession>
<dbReference type="RefSeq" id="WP_039090104.1">
    <property type="nucleotide sequence ID" value="NZ_AP035889.1"/>
</dbReference>
<dbReference type="AlphaFoldDB" id="A0AAX3XFP0"/>
<proteinExistence type="predicted"/>
<gene>
    <name evidence="2" type="ORF">QP018_02905</name>
</gene>
<evidence type="ECO:0000313" key="2">
    <source>
        <dbReference type="EMBL" id="WIM80200.1"/>
    </source>
</evidence>
<dbReference type="Proteomes" id="UP001226750">
    <property type="component" value="Chromosome"/>
</dbReference>
<feature type="transmembrane region" description="Helical" evidence="1">
    <location>
        <begin position="51"/>
        <end position="70"/>
    </location>
</feature>